<evidence type="ECO:0000256" key="4">
    <source>
        <dbReference type="ARBA" id="ARBA00023015"/>
    </source>
</evidence>
<evidence type="ECO:0000256" key="9">
    <source>
        <dbReference type="SAM" id="MobiDB-lite"/>
    </source>
</evidence>
<evidence type="ECO:0000256" key="6">
    <source>
        <dbReference type="ARBA" id="ARBA00023242"/>
    </source>
</evidence>
<feature type="region of interest" description="Disordered" evidence="9">
    <location>
        <begin position="274"/>
        <end position="317"/>
    </location>
</feature>
<dbReference type="Proteomes" id="UP000664169">
    <property type="component" value="Unassembled WGS sequence"/>
</dbReference>
<keyword evidence="11" id="KW-1185">Reference proteome</keyword>
<keyword evidence="6 8" id="KW-0539">Nucleus</keyword>
<organism evidence="10 11">
    <name type="scientific">Gomphillus americanus</name>
    <dbReference type="NCBI Taxonomy" id="1940652"/>
    <lineage>
        <taxon>Eukaryota</taxon>
        <taxon>Fungi</taxon>
        <taxon>Dikarya</taxon>
        <taxon>Ascomycota</taxon>
        <taxon>Pezizomycotina</taxon>
        <taxon>Lecanoromycetes</taxon>
        <taxon>OSLEUM clade</taxon>
        <taxon>Ostropomycetidae</taxon>
        <taxon>Ostropales</taxon>
        <taxon>Graphidaceae</taxon>
        <taxon>Gomphilloideae</taxon>
        <taxon>Gomphillus</taxon>
    </lineage>
</organism>
<gene>
    <name evidence="8" type="primary">MED6</name>
    <name evidence="10" type="ORF">GOMPHAMPRED_006464</name>
</gene>
<dbReference type="OrthoDB" id="344220at2759"/>
<dbReference type="GO" id="GO:0006357">
    <property type="term" value="P:regulation of transcription by RNA polymerase II"/>
    <property type="evidence" value="ECO:0007669"/>
    <property type="project" value="InterPro"/>
</dbReference>
<proteinExistence type="inferred from homology"/>
<comment type="caution">
    <text evidence="10">The sequence shown here is derived from an EMBL/GenBank/DDBJ whole genome shotgun (WGS) entry which is preliminary data.</text>
</comment>
<keyword evidence="5 8" id="KW-0804">Transcription</keyword>
<sequence>MALQPQDPPLDETVFSSPSLLAAWGDLHTDNILFYFASSPFFDRTSNNATIFNQAHFNPAAMGHVVATRSAFESHLRSMTGLEFVVAHDPSQNGQIPPAAVTGCWTIRKQIRKNPGTGSGSVDVLAEYFVVGDKVFQAPALGAVLATRLLSTAKALVGLVGKAGECVAFEMESGHGYSNVSTAVKGLGSREGTPVVGALDADSGDDEDDEAKDEEVLFAETLANRARWGNEYMDEHPLVGEPGNFVIHKVNEVQGTQRKGIALPALTIKTDIASAVNKREKGGEKSPLSPTGTGASKKRKKDRSNRLTPKEPKTPAA</sequence>
<keyword evidence="8" id="KW-0010">Activator</keyword>
<name>A0A8H3IY54_9LECA</name>
<evidence type="ECO:0000256" key="5">
    <source>
        <dbReference type="ARBA" id="ARBA00023163"/>
    </source>
</evidence>
<evidence type="ECO:0000256" key="8">
    <source>
        <dbReference type="RuleBase" id="RU364143"/>
    </source>
</evidence>
<comment type="function">
    <text evidence="8">Component of the Mediator complex, a coactivator involved in the regulated transcription of nearly all RNA polymerase II-dependent genes. Mediator functions as a bridge to convey information from gene-specific regulatory proteins to the basal RNA polymerase II transcription machinery. Mediator is recruited to promoters by direct interactions with regulatory proteins and serves as a scaffold for the assembly of a functional preinitiation complex with RNA polymerase II and the general transcription factors.</text>
</comment>
<evidence type="ECO:0000256" key="3">
    <source>
        <dbReference type="ARBA" id="ARBA00020634"/>
    </source>
</evidence>
<accession>A0A8H3IY54</accession>
<protein>
    <recommendedName>
        <fullName evidence="3 8">Mediator of RNA polymerase II transcription subunit 6</fullName>
    </recommendedName>
    <alternativeName>
        <fullName evidence="7 8">Mediator complex subunit 6</fullName>
    </alternativeName>
</protein>
<comment type="subunit">
    <text evidence="8">Component of the Mediator complex.</text>
</comment>
<evidence type="ECO:0000256" key="7">
    <source>
        <dbReference type="ARBA" id="ARBA00031259"/>
    </source>
</evidence>
<dbReference type="GO" id="GO:0003712">
    <property type="term" value="F:transcription coregulator activity"/>
    <property type="evidence" value="ECO:0007669"/>
    <property type="project" value="InterPro"/>
</dbReference>
<evidence type="ECO:0000256" key="1">
    <source>
        <dbReference type="ARBA" id="ARBA00004123"/>
    </source>
</evidence>
<dbReference type="PANTHER" id="PTHR13104">
    <property type="entry name" value="MED-6-RELATED"/>
    <property type="match status" value="1"/>
</dbReference>
<feature type="compositionally biased region" description="Basic and acidic residues" evidence="9">
    <location>
        <begin position="304"/>
        <end position="317"/>
    </location>
</feature>
<dbReference type="EMBL" id="CAJPDQ010000041">
    <property type="protein sequence ID" value="CAF9931974.1"/>
    <property type="molecule type" value="Genomic_DNA"/>
</dbReference>
<dbReference type="AlphaFoldDB" id="A0A8H3IY54"/>
<reference evidence="10" key="1">
    <citation type="submission" date="2021-03" db="EMBL/GenBank/DDBJ databases">
        <authorList>
            <person name="Tagirdzhanova G."/>
        </authorList>
    </citation>
    <scope>NUCLEOTIDE SEQUENCE</scope>
</reference>
<dbReference type="GO" id="GO:0016592">
    <property type="term" value="C:mediator complex"/>
    <property type="evidence" value="ECO:0007669"/>
    <property type="project" value="InterPro"/>
</dbReference>
<dbReference type="Gene3D" id="3.10.450.580">
    <property type="entry name" value="Mediator complex, subunit Med6"/>
    <property type="match status" value="1"/>
</dbReference>
<evidence type="ECO:0000313" key="10">
    <source>
        <dbReference type="EMBL" id="CAF9931974.1"/>
    </source>
</evidence>
<evidence type="ECO:0000256" key="2">
    <source>
        <dbReference type="ARBA" id="ARBA00007526"/>
    </source>
</evidence>
<dbReference type="InterPro" id="IPR007018">
    <property type="entry name" value="Mediator_Med6"/>
</dbReference>
<dbReference type="InterPro" id="IPR038566">
    <property type="entry name" value="Mediator_Med6_sf"/>
</dbReference>
<keyword evidence="4 8" id="KW-0805">Transcription regulation</keyword>
<evidence type="ECO:0000313" key="11">
    <source>
        <dbReference type="Proteomes" id="UP000664169"/>
    </source>
</evidence>
<comment type="similarity">
    <text evidence="2 8">Belongs to the Mediator complex subunit 6 family.</text>
</comment>
<dbReference type="Pfam" id="PF04934">
    <property type="entry name" value="Med6"/>
    <property type="match status" value="1"/>
</dbReference>
<comment type="subcellular location">
    <subcellularLocation>
        <location evidence="1 8">Nucleus</location>
    </subcellularLocation>
</comment>